<dbReference type="PROSITE" id="PS00463">
    <property type="entry name" value="ZN2_CY6_FUNGAL_1"/>
    <property type="match status" value="1"/>
</dbReference>
<evidence type="ECO:0000256" key="3">
    <source>
        <dbReference type="ARBA" id="ARBA00023163"/>
    </source>
</evidence>
<evidence type="ECO:0000259" key="6">
    <source>
        <dbReference type="PROSITE" id="PS50048"/>
    </source>
</evidence>
<feature type="compositionally biased region" description="Low complexity" evidence="5">
    <location>
        <begin position="417"/>
        <end position="426"/>
    </location>
</feature>
<feature type="compositionally biased region" description="Polar residues" evidence="5">
    <location>
        <begin position="357"/>
        <end position="381"/>
    </location>
</feature>
<evidence type="ECO:0000256" key="5">
    <source>
        <dbReference type="SAM" id="MobiDB-lite"/>
    </source>
</evidence>
<evidence type="ECO:0000313" key="7">
    <source>
        <dbReference type="EMBL" id="ETN40128.1"/>
    </source>
</evidence>
<dbReference type="InParanoid" id="W2RWH7"/>
<dbReference type="eggNOG" id="ENOG502S6QC">
    <property type="taxonomic scope" value="Eukaryota"/>
</dbReference>
<evidence type="ECO:0000256" key="2">
    <source>
        <dbReference type="ARBA" id="ARBA00023125"/>
    </source>
</evidence>
<keyword evidence="2" id="KW-0238">DNA-binding</keyword>
<name>W2RWH7_CYPE1</name>
<proteinExistence type="predicted"/>
<dbReference type="SUPFAM" id="SSF57701">
    <property type="entry name" value="Zn2/Cys6 DNA-binding domain"/>
    <property type="match status" value="1"/>
</dbReference>
<dbReference type="HOGENOM" id="CLU_059426_0_0_1"/>
<feature type="compositionally biased region" description="Pro residues" evidence="5">
    <location>
        <begin position="58"/>
        <end position="77"/>
    </location>
</feature>
<feature type="compositionally biased region" description="Basic and acidic residues" evidence="5">
    <location>
        <begin position="434"/>
        <end position="459"/>
    </location>
</feature>
<dbReference type="OrthoDB" id="5401558at2759"/>
<feature type="region of interest" description="Disordered" evidence="5">
    <location>
        <begin position="207"/>
        <end position="459"/>
    </location>
</feature>
<accession>W2RWH7</accession>
<dbReference type="Proteomes" id="UP000030752">
    <property type="component" value="Unassembled WGS sequence"/>
</dbReference>
<dbReference type="GO" id="GO:0000981">
    <property type="term" value="F:DNA-binding transcription factor activity, RNA polymerase II-specific"/>
    <property type="evidence" value="ECO:0007669"/>
    <property type="project" value="InterPro"/>
</dbReference>
<keyword evidence="4" id="KW-0539">Nucleus</keyword>
<dbReference type="InterPro" id="IPR036864">
    <property type="entry name" value="Zn2-C6_fun-type_DNA-bd_sf"/>
</dbReference>
<feature type="compositionally biased region" description="Low complexity" evidence="5">
    <location>
        <begin position="345"/>
        <end position="356"/>
    </location>
</feature>
<dbReference type="Pfam" id="PF00172">
    <property type="entry name" value="Zn_clus"/>
    <property type="match status" value="1"/>
</dbReference>
<keyword evidence="8" id="KW-1185">Reference proteome</keyword>
<dbReference type="CDD" id="cd00067">
    <property type="entry name" value="GAL4"/>
    <property type="match status" value="1"/>
</dbReference>
<dbReference type="VEuPathDB" id="FungiDB:HMPREF1541_04403"/>
<feature type="compositionally biased region" description="Polar residues" evidence="5">
    <location>
        <begin position="394"/>
        <end position="403"/>
    </location>
</feature>
<sequence length="459" mass="49821">MAQTGDSRPPYPPPEGPSQGSYYGQQHSPQQRPPTRDESGPYSAPPSGSEPPRQGQYPPAPAPHDPRAPAPYPPPGQWPGQQHSAYPPPPPHHYPDPQGPYNYPPPRPDMGQPPQPLQPDAYRLPPPNPHYPYGPYYQAAPPPAQAPRQRTAIACKYCRKRKIRCSGYENSPDGRCQNCVRFNQQCLFHPVSSQAAFVPASAVYGPNARSPMTPQDGRPGENGQYRNGDQPPMLYGAHGQPLGPPPGPQAQQGYNYGPPAQGYPPQGYQYPPPQYPPQQQGHSPTGQNGPHYEHQGQAHHQDDRVSLKRPPPDDDPHNENSHTSQSPHPNARARHSTYDSRANSRDSYSYPSDPSNLTPTSPATSIMSHQSYPPQPYTNGHGQKGNISPPAGLTPNSAQSYHSPHTADGATPPPNPSNSAGPAANGRSGMSVHDMLHGGHPEQRAKNDNDMLSKLDGKK</sequence>
<feature type="compositionally biased region" description="Pro residues" evidence="5">
    <location>
        <begin position="102"/>
        <end position="117"/>
    </location>
</feature>
<dbReference type="AlphaFoldDB" id="W2RWH7"/>
<dbReference type="GO" id="GO:0008270">
    <property type="term" value="F:zinc ion binding"/>
    <property type="evidence" value="ECO:0007669"/>
    <property type="project" value="InterPro"/>
</dbReference>
<evidence type="ECO:0000256" key="4">
    <source>
        <dbReference type="ARBA" id="ARBA00023242"/>
    </source>
</evidence>
<feature type="domain" description="Zn(2)-C6 fungal-type" evidence="6">
    <location>
        <begin position="154"/>
        <end position="188"/>
    </location>
</feature>
<gene>
    <name evidence="7" type="ORF">HMPREF1541_04403</name>
</gene>
<feature type="region of interest" description="Disordered" evidence="5">
    <location>
        <begin position="1"/>
        <end position="146"/>
    </location>
</feature>
<dbReference type="GO" id="GO:0003677">
    <property type="term" value="F:DNA binding"/>
    <property type="evidence" value="ECO:0007669"/>
    <property type="project" value="UniProtKB-KW"/>
</dbReference>
<keyword evidence="3" id="KW-0804">Transcription</keyword>
<dbReference type="RefSeq" id="XP_008716971.1">
    <property type="nucleotide sequence ID" value="XM_008718749.1"/>
</dbReference>
<organism evidence="7 8">
    <name type="scientific">Cyphellophora europaea (strain CBS 101466)</name>
    <name type="common">Phialophora europaea</name>
    <dbReference type="NCBI Taxonomy" id="1220924"/>
    <lineage>
        <taxon>Eukaryota</taxon>
        <taxon>Fungi</taxon>
        <taxon>Dikarya</taxon>
        <taxon>Ascomycota</taxon>
        <taxon>Pezizomycotina</taxon>
        <taxon>Eurotiomycetes</taxon>
        <taxon>Chaetothyriomycetidae</taxon>
        <taxon>Chaetothyriales</taxon>
        <taxon>Cyphellophoraceae</taxon>
        <taxon>Cyphellophora</taxon>
    </lineage>
</organism>
<protein>
    <recommendedName>
        <fullName evidence="6">Zn(2)-C6 fungal-type domain-containing protein</fullName>
    </recommendedName>
</protein>
<dbReference type="Gene3D" id="4.10.240.10">
    <property type="entry name" value="Zn(2)-C6 fungal-type DNA-binding domain"/>
    <property type="match status" value="1"/>
</dbReference>
<reference evidence="7 8" key="1">
    <citation type="submission" date="2013-03" db="EMBL/GenBank/DDBJ databases">
        <title>The Genome Sequence of Phialophora europaea CBS 101466.</title>
        <authorList>
            <consortium name="The Broad Institute Genomics Platform"/>
            <person name="Cuomo C."/>
            <person name="de Hoog S."/>
            <person name="Gorbushina A."/>
            <person name="Walker B."/>
            <person name="Young S.K."/>
            <person name="Zeng Q."/>
            <person name="Gargeya S."/>
            <person name="Fitzgerald M."/>
            <person name="Haas B."/>
            <person name="Abouelleil A."/>
            <person name="Allen A.W."/>
            <person name="Alvarado L."/>
            <person name="Arachchi H.M."/>
            <person name="Berlin A.M."/>
            <person name="Chapman S.B."/>
            <person name="Gainer-Dewar J."/>
            <person name="Goldberg J."/>
            <person name="Griggs A."/>
            <person name="Gujja S."/>
            <person name="Hansen M."/>
            <person name="Howarth C."/>
            <person name="Imamovic A."/>
            <person name="Ireland A."/>
            <person name="Larimer J."/>
            <person name="McCowan C."/>
            <person name="Murphy C."/>
            <person name="Pearson M."/>
            <person name="Poon T.W."/>
            <person name="Priest M."/>
            <person name="Roberts A."/>
            <person name="Saif S."/>
            <person name="Shea T."/>
            <person name="Sisk P."/>
            <person name="Sykes S."/>
            <person name="Wortman J."/>
            <person name="Nusbaum C."/>
            <person name="Birren B."/>
        </authorList>
    </citation>
    <scope>NUCLEOTIDE SEQUENCE [LARGE SCALE GENOMIC DNA]</scope>
    <source>
        <strain evidence="7 8">CBS 101466</strain>
    </source>
</reference>
<dbReference type="EMBL" id="KB822720">
    <property type="protein sequence ID" value="ETN40128.1"/>
    <property type="molecule type" value="Genomic_DNA"/>
</dbReference>
<dbReference type="STRING" id="1220924.W2RWH7"/>
<keyword evidence="1" id="KW-0805">Transcription regulation</keyword>
<dbReference type="SMART" id="SM00066">
    <property type="entry name" value="GAL4"/>
    <property type="match status" value="1"/>
</dbReference>
<dbReference type="InterPro" id="IPR001138">
    <property type="entry name" value="Zn2Cys6_DnaBD"/>
</dbReference>
<dbReference type="GeneID" id="19971742"/>
<evidence type="ECO:0000256" key="1">
    <source>
        <dbReference type="ARBA" id="ARBA00023015"/>
    </source>
</evidence>
<dbReference type="PROSITE" id="PS50048">
    <property type="entry name" value="ZN2_CY6_FUNGAL_2"/>
    <property type="match status" value="1"/>
</dbReference>
<feature type="compositionally biased region" description="Low complexity" evidence="5">
    <location>
        <begin position="249"/>
        <end position="269"/>
    </location>
</feature>
<feature type="compositionally biased region" description="Basic and acidic residues" evidence="5">
    <location>
        <begin position="291"/>
        <end position="320"/>
    </location>
</feature>
<evidence type="ECO:0000313" key="8">
    <source>
        <dbReference type="Proteomes" id="UP000030752"/>
    </source>
</evidence>